<feature type="transmembrane region" description="Helical" evidence="6">
    <location>
        <begin position="310"/>
        <end position="334"/>
    </location>
</feature>
<feature type="domain" description="Major facilitator superfamily (MFS) profile" evidence="7">
    <location>
        <begin position="6"/>
        <end position="396"/>
    </location>
</feature>
<evidence type="ECO:0000256" key="4">
    <source>
        <dbReference type="ARBA" id="ARBA00022989"/>
    </source>
</evidence>
<evidence type="ECO:0000256" key="1">
    <source>
        <dbReference type="ARBA" id="ARBA00004141"/>
    </source>
</evidence>
<keyword evidence="2" id="KW-0813">Transport</keyword>
<evidence type="ECO:0000259" key="7">
    <source>
        <dbReference type="PROSITE" id="PS50850"/>
    </source>
</evidence>
<dbReference type="PRINTS" id="PR01035">
    <property type="entry name" value="TCRTETA"/>
</dbReference>
<dbReference type="Proteomes" id="UP001628193">
    <property type="component" value="Unassembled WGS sequence"/>
</dbReference>
<dbReference type="InterPro" id="IPR001958">
    <property type="entry name" value="Tet-R_TetA/multi-R_MdtG-like"/>
</dbReference>
<evidence type="ECO:0000256" key="2">
    <source>
        <dbReference type="ARBA" id="ARBA00022448"/>
    </source>
</evidence>
<dbReference type="PANTHER" id="PTHR23504:SF15">
    <property type="entry name" value="MAJOR FACILITATOR SUPERFAMILY (MFS) PROFILE DOMAIN-CONTAINING PROTEIN"/>
    <property type="match status" value="1"/>
</dbReference>
<feature type="transmembrane region" description="Helical" evidence="6">
    <location>
        <begin position="373"/>
        <end position="391"/>
    </location>
</feature>
<comment type="caution">
    <text evidence="8">The sequence shown here is derived from an EMBL/GenBank/DDBJ whole genome shotgun (WGS) entry which is preliminary data.</text>
</comment>
<dbReference type="PANTHER" id="PTHR23504">
    <property type="entry name" value="MAJOR FACILITATOR SUPERFAMILY DOMAIN-CONTAINING PROTEIN 10"/>
    <property type="match status" value="1"/>
</dbReference>
<dbReference type="Gene3D" id="1.20.1250.20">
    <property type="entry name" value="MFS general substrate transporter like domains"/>
    <property type="match status" value="1"/>
</dbReference>
<dbReference type="SUPFAM" id="SSF103473">
    <property type="entry name" value="MFS general substrate transporter"/>
    <property type="match status" value="1"/>
</dbReference>
<organism evidence="8 9">
    <name type="scientific">Candidatus Magnetaquiglobus chichijimensis</name>
    <dbReference type="NCBI Taxonomy" id="3141448"/>
    <lineage>
        <taxon>Bacteria</taxon>
        <taxon>Pseudomonadati</taxon>
        <taxon>Pseudomonadota</taxon>
        <taxon>Magnetococcia</taxon>
        <taxon>Magnetococcales</taxon>
        <taxon>Candidatus Magnetaquicoccaceae</taxon>
        <taxon>Candidatus Magnetaquiglobus</taxon>
    </lineage>
</organism>
<proteinExistence type="predicted"/>
<keyword evidence="5 6" id="KW-0472">Membrane</keyword>
<feature type="transmembrane region" description="Helical" evidence="6">
    <location>
        <begin position="74"/>
        <end position="92"/>
    </location>
</feature>
<dbReference type="InterPro" id="IPR020846">
    <property type="entry name" value="MFS_dom"/>
</dbReference>
<feature type="transmembrane region" description="Helical" evidence="6">
    <location>
        <begin position="131"/>
        <end position="154"/>
    </location>
</feature>
<accession>A0ABQ0C5E6</accession>
<evidence type="ECO:0000313" key="8">
    <source>
        <dbReference type="EMBL" id="GAB0056087.1"/>
    </source>
</evidence>
<dbReference type="EMBL" id="BAAFGK010000001">
    <property type="protein sequence ID" value="GAB0056087.1"/>
    <property type="molecule type" value="Genomic_DNA"/>
</dbReference>
<dbReference type="PROSITE" id="PS50850">
    <property type="entry name" value="MFS"/>
    <property type="match status" value="1"/>
</dbReference>
<evidence type="ECO:0000313" key="9">
    <source>
        <dbReference type="Proteomes" id="UP001628193"/>
    </source>
</evidence>
<dbReference type="Pfam" id="PF07690">
    <property type="entry name" value="MFS_1"/>
    <property type="match status" value="1"/>
</dbReference>
<reference evidence="8 9" key="2">
    <citation type="submission" date="2024-09" db="EMBL/GenBank/DDBJ databases">
        <title>Draft genome sequence of Candidatus Magnetaquicoccaceae bacterium FCR-1.</title>
        <authorList>
            <person name="Shimoshige H."/>
            <person name="Shimamura S."/>
            <person name="Taoka A."/>
            <person name="Kobayashi H."/>
            <person name="Maekawa T."/>
        </authorList>
    </citation>
    <scope>NUCLEOTIDE SEQUENCE [LARGE SCALE GENOMIC DNA]</scope>
    <source>
        <strain evidence="8 9">FCR-1</strain>
    </source>
</reference>
<feature type="transmembrane region" description="Helical" evidence="6">
    <location>
        <begin position="44"/>
        <end position="62"/>
    </location>
</feature>
<protein>
    <submittedName>
        <fullName evidence="8">Tetracycline resistance protein, class C</fullName>
    </submittedName>
</protein>
<feature type="transmembrane region" description="Helical" evidence="6">
    <location>
        <begin position="160"/>
        <end position="180"/>
    </location>
</feature>
<feature type="transmembrane region" description="Helical" evidence="6">
    <location>
        <begin position="256"/>
        <end position="275"/>
    </location>
</feature>
<feature type="transmembrane region" description="Helical" evidence="6">
    <location>
        <begin position="346"/>
        <end position="367"/>
    </location>
</feature>
<sequence>MKRKASTGVIFTAVFLDLLGFGMVLPLMPLYATDPRFAASPAEIGWLMAIYSIMQFVCAPYWGRLSDRVGRRPTLILGLAGSALSYLAYGLANTLWVLFMARAVAGMMGANIAVAQAAMADLSPVEDRSKAMGLIGAAFGLGFILGPAFGGWLAGFGIEAAPLVAALVTGLNALAALFYLPETRPAPLPTADTTPTARIRPAHPLLSATPWTMARAFPGAWVACQVVGLFVTLFSAFEVVLPLWGREFMGWNMTHTGWIFTFVGVVAVLTQGGLVRRLLPKIGEKRVASGGLLLVSVGLFALDPNSWTGMLVALALIALGSGLLHPALSGLASLNTDPATQGAMLGLYQSMSALGRSIGPVLGGSIYDTARGGIFPLTAMGIAGVLLLFVLQGHRMRDLRSPPAPSPDAP</sequence>
<evidence type="ECO:0000256" key="6">
    <source>
        <dbReference type="SAM" id="Phobius"/>
    </source>
</evidence>
<reference evidence="8 9" key="1">
    <citation type="submission" date="2024-05" db="EMBL/GenBank/DDBJ databases">
        <authorList>
            <consortium name="Candidatus Magnetaquicoccaceae bacterium FCR-1 genome sequencing consortium"/>
            <person name="Shimoshige H."/>
            <person name="Shimamura S."/>
            <person name="Taoka A."/>
            <person name="Kobayashi H."/>
            <person name="Maekawa T."/>
        </authorList>
    </citation>
    <scope>NUCLEOTIDE SEQUENCE [LARGE SCALE GENOMIC DNA]</scope>
    <source>
        <strain evidence="8 9">FCR-1</strain>
    </source>
</reference>
<dbReference type="InterPro" id="IPR011701">
    <property type="entry name" value="MFS"/>
</dbReference>
<keyword evidence="3 6" id="KW-0812">Transmembrane</keyword>
<feature type="transmembrane region" description="Helical" evidence="6">
    <location>
        <begin position="7"/>
        <end position="32"/>
    </location>
</feature>
<keyword evidence="4 6" id="KW-1133">Transmembrane helix</keyword>
<dbReference type="RefSeq" id="WP_420903798.1">
    <property type="nucleotide sequence ID" value="NZ_BAAFGK010000001.1"/>
</dbReference>
<evidence type="ECO:0000256" key="5">
    <source>
        <dbReference type="ARBA" id="ARBA00023136"/>
    </source>
</evidence>
<dbReference type="InterPro" id="IPR036259">
    <property type="entry name" value="MFS_trans_sf"/>
</dbReference>
<evidence type="ECO:0000256" key="3">
    <source>
        <dbReference type="ARBA" id="ARBA00022692"/>
    </source>
</evidence>
<name>A0ABQ0C5E6_9PROT</name>
<keyword evidence="9" id="KW-1185">Reference proteome</keyword>
<comment type="subcellular location">
    <subcellularLocation>
        <location evidence="1">Membrane</location>
        <topology evidence="1">Multi-pass membrane protein</topology>
    </subcellularLocation>
</comment>
<gene>
    <name evidence="8" type="primary">tetA</name>
    <name evidence="8" type="ORF">SIID45300_00387</name>
</gene>
<feature type="transmembrane region" description="Helical" evidence="6">
    <location>
        <begin position="220"/>
        <end position="244"/>
    </location>
</feature>